<organism evidence="2 3">
    <name type="scientific">Candidatus Harrisonbacteria bacterium CG10_big_fil_rev_8_21_14_0_10_49_15</name>
    <dbReference type="NCBI Taxonomy" id="1974587"/>
    <lineage>
        <taxon>Bacteria</taxon>
        <taxon>Candidatus Harrisoniibacteriota</taxon>
    </lineage>
</organism>
<reference evidence="3" key="1">
    <citation type="submission" date="2017-09" db="EMBL/GenBank/DDBJ databases">
        <title>Depth-based differentiation of microbial function through sediment-hosted aquifers and enrichment of novel symbionts in the deep terrestrial subsurface.</title>
        <authorList>
            <person name="Probst A.J."/>
            <person name="Ladd B."/>
            <person name="Jarett J.K."/>
            <person name="Geller-Mcgrath D.E."/>
            <person name="Sieber C.M.K."/>
            <person name="Emerson J.B."/>
            <person name="Anantharaman K."/>
            <person name="Thomas B.C."/>
            <person name="Malmstrom R."/>
            <person name="Stieglmeier M."/>
            <person name="Klingl A."/>
            <person name="Woyke T."/>
            <person name="Ryan C.M."/>
            <person name="Banfield J.F."/>
        </authorList>
    </citation>
    <scope>NUCLEOTIDE SEQUENCE [LARGE SCALE GENOMIC DNA]</scope>
</reference>
<protein>
    <submittedName>
        <fullName evidence="2">Uncharacterized protein</fullName>
    </submittedName>
</protein>
<comment type="caution">
    <text evidence="2">The sequence shown here is derived from an EMBL/GenBank/DDBJ whole genome shotgun (WGS) entry which is preliminary data.</text>
</comment>
<feature type="region of interest" description="Disordered" evidence="1">
    <location>
        <begin position="53"/>
        <end position="73"/>
    </location>
</feature>
<dbReference type="Proteomes" id="UP000229526">
    <property type="component" value="Unassembled WGS sequence"/>
</dbReference>
<feature type="compositionally biased region" description="Basic and acidic residues" evidence="1">
    <location>
        <begin position="53"/>
        <end position="65"/>
    </location>
</feature>
<proteinExistence type="predicted"/>
<feature type="region of interest" description="Disordered" evidence="1">
    <location>
        <begin position="78"/>
        <end position="97"/>
    </location>
</feature>
<evidence type="ECO:0000313" key="3">
    <source>
        <dbReference type="Proteomes" id="UP000229526"/>
    </source>
</evidence>
<evidence type="ECO:0000256" key="1">
    <source>
        <dbReference type="SAM" id="MobiDB-lite"/>
    </source>
</evidence>
<accession>A0A2H0UM73</accession>
<feature type="compositionally biased region" description="Basic and acidic residues" evidence="1">
    <location>
        <begin position="87"/>
        <end position="97"/>
    </location>
</feature>
<gene>
    <name evidence="2" type="ORF">COU11_00165</name>
</gene>
<dbReference type="AlphaFoldDB" id="A0A2H0UM73"/>
<name>A0A2H0UM73_9BACT</name>
<sequence length="179" mass="20191">MSGKIEGGMPPKEQEAEELVEIGGEKIPCRRVDMLKEYQEAFKTADSFRKVGKVEARQATEREEISTSQDGMKNYADQGDWIIQNPGDKDPYVFGDKNDPIEARQAKFAKKYEVIDDEPGKFRPKGIIKAVRVDENIVFNTSWGEQMAVKQGGWVADGGYAIAEDSFANTYEKIENEKE</sequence>
<evidence type="ECO:0000313" key="2">
    <source>
        <dbReference type="EMBL" id="PIR87514.1"/>
    </source>
</evidence>
<dbReference type="EMBL" id="PFBD01000001">
    <property type="protein sequence ID" value="PIR87514.1"/>
    <property type="molecule type" value="Genomic_DNA"/>
</dbReference>